<dbReference type="PANTHER" id="PTHR34360">
    <property type="entry name" value="OS08G0519400 PROTEIN"/>
    <property type="match status" value="1"/>
</dbReference>
<protein>
    <submittedName>
        <fullName evidence="3">Uncharacterized protein</fullName>
    </submittedName>
</protein>
<dbReference type="PANTHER" id="PTHR34360:SF2">
    <property type="entry name" value="MYOSIN HEAVY CHAIN-LIKE PROTEIN"/>
    <property type="match status" value="1"/>
</dbReference>
<dbReference type="EMBL" id="JBBWWR010000002">
    <property type="protein sequence ID" value="KAK8970075.1"/>
    <property type="molecule type" value="Genomic_DNA"/>
</dbReference>
<accession>A0ABR2N0S5</accession>
<reference evidence="3 4" key="1">
    <citation type="journal article" date="2022" name="Nat. Plants">
        <title>Genomes of leafy and leafless Platanthera orchids illuminate the evolution of mycoheterotrophy.</title>
        <authorList>
            <person name="Li M.H."/>
            <person name="Liu K.W."/>
            <person name="Li Z."/>
            <person name="Lu H.C."/>
            <person name="Ye Q.L."/>
            <person name="Zhang D."/>
            <person name="Wang J.Y."/>
            <person name="Li Y.F."/>
            <person name="Zhong Z.M."/>
            <person name="Liu X."/>
            <person name="Yu X."/>
            <person name="Liu D.K."/>
            <person name="Tu X.D."/>
            <person name="Liu B."/>
            <person name="Hao Y."/>
            <person name="Liao X.Y."/>
            <person name="Jiang Y.T."/>
            <person name="Sun W.H."/>
            <person name="Chen J."/>
            <person name="Chen Y.Q."/>
            <person name="Ai Y."/>
            <person name="Zhai J.W."/>
            <person name="Wu S.S."/>
            <person name="Zhou Z."/>
            <person name="Hsiao Y.Y."/>
            <person name="Wu W.L."/>
            <person name="Chen Y.Y."/>
            <person name="Lin Y.F."/>
            <person name="Hsu J.L."/>
            <person name="Li C.Y."/>
            <person name="Wang Z.W."/>
            <person name="Zhao X."/>
            <person name="Zhong W.Y."/>
            <person name="Ma X.K."/>
            <person name="Ma L."/>
            <person name="Huang J."/>
            <person name="Chen G.Z."/>
            <person name="Huang M.Z."/>
            <person name="Huang L."/>
            <person name="Peng D.H."/>
            <person name="Luo Y.B."/>
            <person name="Zou S.Q."/>
            <person name="Chen S.P."/>
            <person name="Lan S."/>
            <person name="Tsai W.C."/>
            <person name="Van de Peer Y."/>
            <person name="Liu Z.J."/>
        </authorList>
    </citation>
    <scope>NUCLEOTIDE SEQUENCE [LARGE SCALE GENOMIC DNA]</scope>
    <source>
        <strain evidence="3">Lor288</strain>
    </source>
</reference>
<feature type="transmembrane region" description="Helical" evidence="2">
    <location>
        <begin position="295"/>
        <end position="319"/>
    </location>
</feature>
<sequence length="325" mass="37670">MLAHFLLPLNPLPYQNLRRSNGRRPRCLQPAVRSLLLISLSTILALSELDPSPTKQLTPELEEMKIQLTMLESILEDRSKLLDSRILELDQRQKMIEEMDEKIGSLQETLNDAKVSYDGCSVLNENIRAMEEEVQQLWDKTRRNNFNIHVSESKTLEAEKKMEEVASKVEKMQNIVNEQWIQIQRLEQSLQMTKVMTSRVSKKILSDGQKKGKSNGCPMSQFRRILSRHSYSKPVELPDSFFMGGSTPKFALLKASKEFKIIILAARKKHHELQYMVKEVMEMNDYTATLANREFIFFVTSAIIILPLMTAWVLLYPMFFSEPGW</sequence>
<evidence type="ECO:0000256" key="2">
    <source>
        <dbReference type="SAM" id="Phobius"/>
    </source>
</evidence>
<comment type="caution">
    <text evidence="3">The sequence shown here is derived from an EMBL/GenBank/DDBJ whole genome shotgun (WGS) entry which is preliminary data.</text>
</comment>
<evidence type="ECO:0000313" key="3">
    <source>
        <dbReference type="EMBL" id="KAK8970075.1"/>
    </source>
</evidence>
<evidence type="ECO:0000256" key="1">
    <source>
        <dbReference type="SAM" id="Coils"/>
    </source>
</evidence>
<keyword evidence="2" id="KW-0812">Transmembrane</keyword>
<proteinExistence type="predicted"/>
<keyword evidence="2" id="KW-0472">Membrane</keyword>
<dbReference type="Gene3D" id="1.10.287.1490">
    <property type="match status" value="1"/>
</dbReference>
<feature type="coiled-coil region" evidence="1">
    <location>
        <begin position="89"/>
        <end position="116"/>
    </location>
</feature>
<keyword evidence="1" id="KW-0175">Coiled coil</keyword>
<evidence type="ECO:0000313" key="4">
    <source>
        <dbReference type="Proteomes" id="UP001412067"/>
    </source>
</evidence>
<organism evidence="3 4">
    <name type="scientific">Platanthera guangdongensis</name>
    <dbReference type="NCBI Taxonomy" id="2320717"/>
    <lineage>
        <taxon>Eukaryota</taxon>
        <taxon>Viridiplantae</taxon>
        <taxon>Streptophyta</taxon>
        <taxon>Embryophyta</taxon>
        <taxon>Tracheophyta</taxon>
        <taxon>Spermatophyta</taxon>
        <taxon>Magnoliopsida</taxon>
        <taxon>Liliopsida</taxon>
        <taxon>Asparagales</taxon>
        <taxon>Orchidaceae</taxon>
        <taxon>Orchidoideae</taxon>
        <taxon>Orchideae</taxon>
        <taxon>Orchidinae</taxon>
        <taxon>Platanthera</taxon>
    </lineage>
</organism>
<dbReference type="Proteomes" id="UP001412067">
    <property type="component" value="Unassembled WGS sequence"/>
</dbReference>
<keyword evidence="4" id="KW-1185">Reference proteome</keyword>
<gene>
    <name evidence="3" type="ORF">KSP40_PGU017137</name>
</gene>
<keyword evidence="2" id="KW-1133">Transmembrane helix</keyword>
<name>A0ABR2N0S5_9ASPA</name>